<name>A0A1C3RC14_9PROT</name>
<evidence type="ECO:0000313" key="1">
    <source>
        <dbReference type="EMBL" id="SCA54826.1"/>
    </source>
</evidence>
<reference evidence="1 2" key="1">
    <citation type="submission" date="2016-07" db="EMBL/GenBank/DDBJ databases">
        <authorList>
            <person name="Lefevre C.T."/>
        </authorList>
    </citation>
    <scope>NUCLEOTIDE SEQUENCE [LARGE SCALE GENOMIC DNA]</scope>
    <source>
        <strain evidence="1">PR1</strain>
    </source>
</reference>
<protein>
    <recommendedName>
        <fullName evidence="3">Phage regulatory protein, Rha family</fullName>
    </recommendedName>
</protein>
<dbReference type="InterPro" id="IPR014054">
    <property type="entry name" value="Phage_regulatory_Rha"/>
</dbReference>
<dbReference type="Pfam" id="PF09669">
    <property type="entry name" value="Phage_pRha"/>
    <property type="match status" value="1"/>
</dbReference>
<dbReference type="Proteomes" id="UP000231658">
    <property type="component" value="Unassembled WGS sequence"/>
</dbReference>
<proteinExistence type="predicted"/>
<dbReference type="EMBL" id="FLYE01000001">
    <property type="protein sequence ID" value="SCA54826.1"/>
    <property type="molecule type" value="Genomic_DNA"/>
</dbReference>
<dbReference type="NCBIfam" id="TIGR02681">
    <property type="entry name" value="phage_pRha"/>
    <property type="match status" value="1"/>
</dbReference>
<organism evidence="1 2">
    <name type="scientific">Candidatus Terasakiella magnetica</name>
    <dbReference type="NCBI Taxonomy" id="1867952"/>
    <lineage>
        <taxon>Bacteria</taxon>
        <taxon>Pseudomonadati</taxon>
        <taxon>Pseudomonadota</taxon>
        <taxon>Alphaproteobacteria</taxon>
        <taxon>Rhodospirillales</taxon>
        <taxon>Terasakiellaceae</taxon>
        <taxon>Terasakiella</taxon>
    </lineage>
</organism>
<evidence type="ECO:0000313" key="2">
    <source>
        <dbReference type="Proteomes" id="UP000231658"/>
    </source>
</evidence>
<dbReference type="RefSeq" id="WP_165602584.1">
    <property type="nucleotide sequence ID" value="NZ_FLYE01000001.1"/>
</dbReference>
<evidence type="ECO:0008006" key="3">
    <source>
        <dbReference type="Google" id="ProtNLM"/>
    </source>
</evidence>
<accession>A0A1C3RC14</accession>
<sequence length="175" mass="19488">MTNNALTPIVSVQDGTVFANSKDVANFFGKRHDNVMADIHSRMKSLSPEISGQWFQRERIAVDVGFGTKYVPTYNLTRDGFTFLVMKWTGEKATQFQVKYIQRFNEMEQELKSQVPAVPTSFAEALQLAADQANKIEQQDLKLIEQALVFSNKNLSGYNVSTECGFPPGGGGLVL</sequence>
<keyword evidence="2" id="KW-1185">Reference proteome</keyword>
<dbReference type="STRING" id="1867952.MTBPR1_10073"/>
<gene>
    <name evidence="1" type="ORF">MTBPR1_10073</name>
</gene>
<dbReference type="AlphaFoldDB" id="A0A1C3RC14"/>